<dbReference type="AlphaFoldDB" id="A0AA89BBQ6"/>
<dbReference type="EMBL" id="JAVXUP010000483">
    <property type="protein sequence ID" value="KAK3026851.1"/>
    <property type="molecule type" value="Genomic_DNA"/>
</dbReference>
<evidence type="ECO:0000256" key="1">
    <source>
        <dbReference type="SAM" id="MobiDB-lite"/>
    </source>
</evidence>
<feature type="region of interest" description="Disordered" evidence="1">
    <location>
        <begin position="59"/>
        <end position="86"/>
    </location>
</feature>
<sequence length="86" mass="9735">MDSKEYIERFKKYEAEYTRRLKAKYFSDKDIYGGDIFDQKITIDSHTIKASRWPATKSYADPASFEDQSNDGSASAGEAAANNGKH</sequence>
<accession>A0AA89BBQ6</accession>
<comment type="caution">
    <text evidence="2">The sequence shown here is derived from an EMBL/GenBank/DDBJ whole genome shotgun (WGS) entry which is preliminary data.</text>
</comment>
<gene>
    <name evidence="2" type="ORF">RJ639_042351</name>
</gene>
<name>A0AA89BBQ6_9ASTE</name>
<dbReference type="Proteomes" id="UP001188597">
    <property type="component" value="Unassembled WGS sequence"/>
</dbReference>
<feature type="compositionally biased region" description="Low complexity" evidence="1">
    <location>
        <begin position="70"/>
        <end position="86"/>
    </location>
</feature>
<dbReference type="PANTHER" id="PTHR36078">
    <property type="entry name" value="BNACNNG21220D PROTEIN"/>
    <property type="match status" value="1"/>
</dbReference>
<evidence type="ECO:0000313" key="2">
    <source>
        <dbReference type="EMBL" id="KAK3026851.1"/>
    </source>
</evidence>
<dbReference type="PANTHER" id="PTHR36078:SF2">
    <property type="entry name" value="OS09G0473966 PROTEIN"/>
    <property type="match status" value="1"/>
</dbReference>
<organism evidence="2 3">
    <name type="scientific">Escallonia herrerae</name>
    <dbReference type="NCBI Taxonomy" id="1293975"/>
    <lineage>
        <taxon>Eukaryota</taxon>
        <taxon>Viridiplantae</taxon>
        <taxon>Streptophyta</taxon>
        <taxon>Embryophyta</taxon>
        <taxon>Tracheophyta</taxon>
        <taxon>Spermatophyta</taxon>
        <taxon>Magnoliopsida</taxon>
        <taxon>eudicotyledons</taxon>
        <taxon>Gunneridae</taxon>
        <taxon>Pentapetalae</taxon>
        <taxon>asterids</taxon>
        <taxon>campanulids</taxon>
        <taxon>Escalloniales</taxon>
        <taxon>Escalloniaceae</taxon>
        <taxon>Escallonia</taxon>
    </lineage>
</organism>
<proteinExistence type="predicted"/>
<protein>
    <submittedName>
        <fullName evidence="2">Uncharacterized protein</fullName>
    </submittedName>
</protein>
<reference evidence="2" key="1">
    <citation type="submission" date="2022-12" db="EMBL/GenBank/DDBJ databases">
        <title>Draft genome assemblies for two species of Escallonia (Escalloniales).</title>
        <authorList>
            <person name="Chanderbali A."/>
            <person name="Dervinis C."/>
            <person name="Anghel I."/>
            <person name="Soltis D."/>
            <person name="Soltis P."/>
            <person name="Zapata F."/>
        </authorList>
    </citation>
    <scope>NUCLEOTIDE SEQUENCE</scope>
    <source>
        <strain evidence="2">UCBG64.0493</strain>
        <tissue evidence="2">Leaf</tissue>
    </source>
</reference>
<keyword evidence="3" id="KW-1185">Reference proteome</keyword>
<evidence type="ECO:0000313" key="3">
    <source>
        <dbReference type="Proteomes" id="UP001188597"/>
    </source>
</evidence>